<name>A0A4R3J6C3_9FIRM</name>
<accession>A0A4R3J6C3</accession>
<sequence>MFNLVYKSIVVECSTGVEDLAKAIEKKSEEMLNKGYKLVTMSMVGTDKAILVFKI</sequence>
<dbReference type="Proteomes" id="UP000294613">
    <property type="component" value="Unassembled WGS sequence"/>
</dbReference>
<dbReference type="EMBL" id="SLZV01000047">
    <property type="protein sequence ID" value="TCS59990.1"/>
    <property type="molecule type" value="Genomic_DNA"/>
</dbReference>
<dbReference type="GeneID" id="97507313"/>
<dbReference type="EMBL" id="BHEO01000008">
    <property type="protein sequence ID" value="GBU06446.1"/>
    <property type="molecule type" value="Genomic_DNA"/>
</dbReference>
<evidence type="ECO:0000313" key="2">
    <source>
        <dbReference type="EMBL" id="TCS59990.1"/>
    </source>
</evidence>
<comment type="caution">
    <text evidence="2">The sequence shown here is derived from an EMBL/GenBank/DDBJ whole genome shotgun (WGS) entry which is preliminary data.</text>
</comment>
<protein>
    <recommendedName>
        <fullName evidence="5">DUF4177 domain-containing protein</fullName>
    </recommendedName>
</protein>
<keyword evidence="4" id="KW-1185">Reference proteome</keyword>
<dbReference type="Proteomes" id="UP000702954">
    <property type="component" value="Unassembled WGS sequence"/>
</dbReference>
<organism evidence="2 3">
    <name type="scientific">Faecalimonas umbilicata</name>
    <dbReference type="NCBI Taxonomy" id="1912855"/>
    <lineage>
        <taxon>Bacteria</taxon>
        <taxon>Bacillati</taxon>
        <taxon>Bacillota</taxon>
        <taxon>Clostridia</taxon>
        <taxon>Lachnospirales</taxon>
        <taxon>Lachnospiraceae</taxon>
        <taxon>Faecalimonas</taxon>
    </lineage>
</organism>
<evidence type="ECO:0000313" key="3">
    <source>
        <dbReference type="Proteomes" id="UP000294613"/>
    </source>
</evidence>
<evidence type="ECO:0000313" key="1">
    <source>
        <dbReference type="EMBL" id="GBU06446.1"/>
    </source>
</evidence>
<reference evidence="1 4" key="1">
    <citation type="journal article" date="2018" name="Int. J. Syst. Evol. Microbiol.">
        <title>Draft Genome Sequence of Faecalimonas umbilicata JCM 30896T, an Acetate-Producing Bacterium Isolated from Human Feces.</title>
        <authorList>
            <person name="Sakamoto M."/>
            <person name="Ikeyama N."/>
            <person name="Yuki M."/>
            <person name="Ohkuma M."/>
        </authorList>
    </citation>
    <scope>NUCLEOTIDE SEQUENCE [LARGE SCALE GENOMIC DNA]</scope>
    <source>
        <strain evidence="1 4">EGH7</strain>
    </source>
</reference>
<gene>
    <name evidence="2" type="ORF">EDD74_14718</name>
    <name evidence="1" type="ORF">FAEUMB_29870</name>
</gene>
<reference evidence="2 3" key="2">
    <citation type="submission" date="2019-03" db="EMBL/GenBank/DDBJ databases">
        <title>Genomic Encyclopedia of Type Strains, Phase IV (KMG-IV): sequencing the most valuable type-strain genomes for metagenomic binning, comparative biology and taxonomic classification.</title>
        <authorList>
            <person name="Goeker M."/>
        </authorList>
    </citation>
    <scope>NUCLEOTIDE SEQUENCE [LARGE SCALE GENOMIC DNA]</scope>
    <source>
        <strain evidence="2 3">DSM 103426</strain>
    </source>
</reference>
<dbReference type="AlphaFoldDB" id="A0A4R3J6C3"/>
<dbReference type="RefSeq" id="WP_008975216.1">
    <property type="nucleotide sequence ID" value="NZ_AP031411.1"/>
</dbReference>
<evidence type="ECO:0000313" key="4">
    <source>
        <dbReference type="Proteomes" id="UP000702954"/>
    </source>
</evidence>
<proteinExistence type="predicted"/>
<evidence type="ECO:0008006" key="5">
    <source>
        <dbReference type="Google" id="ProtNLM"/>
    </source>
</evidence>